<evidence type="ECO:0000313" key="3">
    <source>
        <dbReference type="Proteomes" id="UP001168821"/>
    </source>
</evidence>
<sequence>MLHHLQPSEVIMIIVWDDDEVKLTRGVHYGSSNQIIIGYEDLGDIGQSLRQADHALVLVARGARKRYKQPIAYYFTKGTVSSEHLKQIIVTAVPQLENMGLHILATVCDQGPTNVGATNQLCNETVNDTPSGTFFVVDEEFVVNSV</sequence>
<accession>A0AA38MH69</accession>
<organism evidence="2 3">
    <name type="scientific">Zophobas morio</name>
    <dbReference type="NCBI Taxonomy" id="2755281"/>
    <lineage>
        <taxon>Eukaryota</taxon>
        <taxon>Metazoa</taxon>
        <taxon>Ecdysozoa</taxon>
        <taxon>Arthropoda</taxon>
        <taxon>Hexapoda</taxon>
        <taxon>Insecta</taxon>
        <taxon>Pterygota</taxon>
        <taxon>Neoptera</taxon>
        <taxon>Endopterygota</taxon>
        <taxon>Coleoptera</taxon>
        <taxon>Polyphaga</taxon>
        <taxon>Cucujiformia</taxon>
        <taxon>Tenebrionidae</taxon>
        <taxon>Zophobas</taxon>
    </lineage>
</organism>
<dbReference type="Pfam" id="PF21787">
    <property type="entry name" value="TNP-like_RNaseH_N"/>
    <property type="match status" value="1"/>
</dbReference>
<dbReference type="EMBL" id="JALNTZ010000004">
    <property type="protein sequence ID" value="KAJ3655883.1"/>
    <property type="molecule type" value="Genomic_DNA"/>
</dbReference>
<gene>
    <name evidence="2" type="ORF">Zmor_014992</name>
</gene>
<dbReference type="Proteomes" id="UP001168821">
    <property type="component" value="Unassembled WGS sequence"/>
</dbReference>
<proteinExistence type="predicted"/>
<comment type="caution">
    <text evidence="2">The sequence shown here is derived from an EMBL/GenBank/DDBJ whole genome shotgun (WGS) entry which is preliminary data.</text>
</comment>
<keyword evidence="3" id="KW-1185">Reference proteome</keyword>
<dbReference type="AlphaFoldDB" id="A0AA38MH69"/>
<evidence type="ECO:0000313" key="2">
    <source>
        <dbReference type="EMBL" id="KAJ3655883.1"/>
    </source>
</evidence>
<feature type="domain" description="Transposable element P transposase-like RNase H" evidence="1">
    <location>
        <begin position="19"/>
        <end position="121"/>
    </location>
</feature>
<dbReference type="InterPro" id="IPR048365">
    <property type="entry name" value="TNP-like_RNaseH_N"/>
</dbReference>
<evidence type="ECO:0000259" key="1">
    <source>
        <dbReference type="Pfam" id="PF21787"/>
    </source>
</evidence>
<reference evidence="2" key="1">
    <citation type="journal article" date="2023" name="G3 (Bethesda)">
        <title>Whole genome assemblies of Zophobas morio and Tenebrio molitor.</title>
        <authorList>
            <person name="Kaur S."/>
            <person name="Stinson S.A."/>
            <person name="diCenzo G.C."/>
        </authorList>
    </citation>
    <scope>NUCLEOTIDE SEQUENCE</scope>
    <source>
        <strain evidence="2">QUZm001</strain>
    </source>
</reference>
<protein>
    <recommendedName>
        <fullName evidence="1">Transposable element P transposase-like RNase H domain-containing protein</fullName>
    </recommendedName>
</protein>
<name>A0AA38MH69_9CUCU</name>